<evidence type="ECO:0000256" key="3">
    <source>
        <dbReference type="ARBA" id="ARBA00022737"/>
    </source>
</evidence>
<dbReference type="PROSITE" id="PS50157">
    <property type="entry name" value="ZINC_FINGER_C2H2_2"/>
    <property type="match status" value="7"/>
</dbReference>
<keyword evidence="4 7" id="KW-0863">Zinc-finger</keyword>
<dbReference type="GO" id="GO:0008270">
    <property type="term" value="F:zinc ion binding"/>
    <property type="evidence" value="ECO:0007669"/>
    <property type="project" value="UniProtKB-KW"/>
</dbReference>
<dbReference type="PANTHER" id="PTHR24376">
    <property type="entry name" value="ZINC FINGER PROTEIN"/>
    <property type="match status" value="1"/>
</dbReference>
<dbReference type="Pfam" id="PF00096">
    <property type="entry name" value="zf-C2H2"/>
    <property type="match status" value="1"/>
</dbReference>
<keyword evidence="5" id="KW-0862">Zinc</keyword>
<proteinExistence type="predicted"/>
<dbReference type="Proteomes" id="UP000095285">
    <property type="component" value="Unassembled WGS sequence"/>
</dbReference>
<keyword evidence="2" id="KW-0479">Metal-binding</keyword>
<feature type="domain" description="C2H2-type" evidence="9">
    <location>
        <begin position="156"/>
        <end position="185"/>
    </location>
</feature>
<feature type="signal peptide" evidence="8">
    <location>
        <begin position="1"/>
        <end position="16"/>
    </location>
</feature>
<feature type="domain" description="C2H2-type" evidence="9">
    <location>
        <begin position="324"/>
        <end position="353"/>
    </location>
</feature>
<evidence type="ECO:0000256" key="1">
    <source>
        <dbReference type="ARBA" id="ARBA00004123"/>
    </source>
</evidence>
<evidence type="ECO:0000256" key="6">
    <source>
        <dbReference type="ARBA" id="ARBA00023242"/>
    </source>
</evidence>
<dbReference type="SUPFAM" id="SSF57667">
    <property type="entry name" value="beta-beta-alpha zinc fingers"/>
    <property type="match status" value="3"/>
</dbReference>
<dbReference type="InterPro" id="IPR013087">
    <property type="entry name" value="Znf_C2H2_type"/>
</dbReference>
<sequence>MTYMIWFNLLLCIASAYNAILSSLSVNTNNTVVHYPASQNASPTYFSSFTIPFDNFPGQSATVQVVQPNQSSNDNAMEYDDIPDDFHWVLFGNKNKKSKIQPSQLSNDNAMEYDDIPDDFHWVLFGNKNKKSKIQPSQSSNEDVIEYDDIPDVKKYKCSHVNCNETTRSKTKCLEHIRKHHERFPYQRKQPSSGEEFRNHSSSFFSQKEVDQHKFICEKCEHLKTHKEQDLHKCAWPECGKKFLSLTGFLRHKEVHQPKLHCENCNESFSYKITLKKHMEQFHGFRGSTEGNPQLGDTRNHYIAGQSSLGQQNHSEHLKTHKEYGCTCTECGKKFRSLGGFLMHKEVHQPKHHCENCNKSFTYKSTLRSHKQQCHEVRAGQKYEYRFCNATMLSYEECSKHLETHKKYNCTWPGCEKEYRYERNLREHYETHKSKFKCENCSYLFSTKRTLRMHKQRIHGVGGSIEGNPQLGDARNHYIAGQSSLGQQNHSGNE</sequence>
<evidence type="ECO:0000256" key="4">
    <source>
        <dbReference type="ARBA" id="ARBA00022771"/>
    </source>
</evidence>
<organism evidence="10 11">
    <name type="scientific">Loa loa</name>
    <name type="common">Eye worm</name>
    <name type="synonym">Filaria loa</name>
    <dbReference type="NCBI Taxonomy" id="7209"/>
    <lineage>
        <taxon>Eukaryota</taxon>
        <taxon>Metazoa</taxon>
        <taxon>Ecdysozoa</taxon>
        <taxon>Nematoda</taxon>
        <taxon>Chromadorea</taxon>
        <taxon>Rhabditida</taxon>
        <taxon>Spirurina</taxon>
        <taxon>Spiruromorpha</taxon>
        <taxon>Filarioidea</taxon>
        <taxon>Onchocercidae</taxon>
        <taxon>Loa</taxon>
    </lineage>
</organism>
<reference evidence="11" key="2">
    <citation type="submission" date="2016-11" db="UniProtKB">
        <authorList>
            <consortium name="WormBaseParasite"/>
        </authorList>
    </citation>
    <scope>IDENTIFICATION</scope>
</reference>
<keyword evidence="10" id="KW-1185">Reference proteome</keyword>
<dbReference type="SMART" id="SM00355">
    <property type="entry name" value="ZnF_C2H2"/>
    <property type="match status" value="8"/>
</dbReference>
<feature type="domain" description="C2H2-type" evidence="9">
    <location>
        <begin position="408"/>
        <end position="437"/>
    </location>
</feature>
<keyword evidence="3" id="KW-0677">Repeat</keyword>
<name>A0A1I7VBY5_LOALO</name>
<feature type="chain" id="PRO_5009309952" evidence="8">
    <location>
        <begin position="17"/>
        <end position="494"/>
    </location>
</feature>
<feature type="domain" description="C2H2-type" evidence="9">
    <location>
        <begin position="352"/>
        <end position="383"/>
    </location>
</feature>
<dbReference type="InterPro" id="IPR036236">
    <property type="entry name" value="Znf_C2H2_sf"/>
</dbReference>
<comment type="subcellular location">
    <subcellularLocation>
        <location evidence="1">Nucleus</location>
    </subcellularLocation>
</comment>
<dbReference type="AlphaFoldDB" id="A0A1I7VBY5"/>
<dbReference type="GO" id="GO:0005634">
    <property type="term" value="C:nucleus"/>
    <property type="evidence" value="ECO:0007669"/>
    <property type="project" value="UniProtKB-SubCell"/>
</dbReference>
<dbReference type="Gene3D" id="3.30.160.60">
    <property type="entry name" value="Classic Zinc Finger"/>
    <property type="match status" value="3"/>
</dbReference>
<evidence type="ECO:0000256" key="2">
    <source>
        <dbReference type="ARBA" id="ARBA00022723"/>
    </source>
</evidence>
<reference evidence="10" key="1">
    <citation type="submission" date="2012-04" db="EMBL/GenBank/DDBJ databases">
        <title>The Genome Sequence of Loa loa.</title>
        <authorList>
            <consortium name="The Broad Institute Genome Sequencing Platform"/>
            <consortium name="Broad Institute Genome Sequencing Center for Infectious Disease"/>
            <person name="Nutman T.B."/>
            <person name="Fink D.L."/>
            <person name="Russ C."/>
            <person name="Young S."/>
            <person name="Zeng Q."/>
            <person name="Gargeya S."/>
            <person name="Alvarado L."/>
            <person name="Berlin A."/>
            <person name="Chapman S.B."/>
            <person name="Chen Z."/>
            <person name="Freedman E."/>
            <person name="Gellesch M."/>
            <person name="Goldberg J."/>
            <person name="Griggs A."/>
            <person name="Gujja S."/>
            <person name="Heilman E.R."/>
            <person name="Heiman D."/>
            <person name="Howarth C."/>
            <person name="Mehta T."/>
            <person name="Neiman D."/>
            <person name="Pearson M."/>
            <person name="Roberts A."/>
            <person name="Saif S."/>
            <person name="Shea T."/>
            <person name="Shenoy N."/>
            <person name="Sisk P."/>
            <person name="Stolte C."/>
            <person name="Sykes S."/>
            <person name="White J."/>
            <person name="Yandava C."/>
            <person name="Haas B."/>
            <person name="Henn M.R."/>
            <person name="Nusbaum C."/>
            <person name="Birren B."/>
        </authorList>
    </citation>
    <scope>NUCLEOTIDE SEQUENCE [LARGE SCALE GENOMIC DNA]</scope>
</reference>
<evidence type="ECO:0000259" key="9">
    <source>
        <dbReference type="PROSITE" id="PS50157"/>
    </source>
</evidence>
<dbReference type="GO" id="GO:0001228">
    <property type="term" value="F:DNA-binding transcription activator activity, RNA polymerase II-specific"/>
    <property type="evidence" value="ECO:0007669"/>
    <property type="project" value="TreeGrafter"/>
</dbReference>
<dbReference type="PROSITE" id="PS00028">
    <property type="entry name" value="ZINC_FINGER_C2H2_1"/>
    <property type="match status" value="6"/>
</dbReference>
<feature type="domain" description="C2H2-type" evidence="9">
    <location>
        <begin position="436"/>
        <end position="459"/>
    </location>
</feature>
<feature type="domain" description="C2H2-type" evidence="9">
    <location>
        <begin position="260"/>
        <end position="283"/>
    </location>
</feature>
<dbReference type="WBParaSite" id="EN70_12109">
    <property type="protein sequence ID" value="EN70_12109"/>
    <property type="gene ID" value="EN70_12109"/>
</dbReference>
<evidence type="ECO:0000256" key="7">
    <source>
        <dbReference type="PROSITE-ProRule" id="PRU00042"/>
    </source>
</evidence>
<evidence type="ECO:0000313" key="11">
    <source>
        <dbReference type="WBParaSite" id="EN70_12109"/>
    </source>
</evidence>
<dbReference type="eggNOG" id="KOG1721">
    <property type="taxonomic scope" value="Eukaryota"/>
</dbReference>
<dbReference type="PANTHER" id="PTHR24376:SF235">
    <property type="entry name" value="C2H2-TYPE DOMAIN-CONTAINING PROTEIN"/>
    <property type="match status" value="1"/>
</dbReference>
<evidence type="ECO:0000256" key="5">
    <source>
        <dbReference type="ARBA" id="ARBA00022833"/>
    </source>
</evidence>
<feature type="domain" description="C2H2-type" evidence="9">
    <location>
        <begin position="232"/>
        <end position="256"/>
    </location>
</feature>
<dbReference type="GO" id="GO:0000978">
    <property type="term" value="F:RNA polymerase II cis-regulatory region sequence-specific DNA binding"/>
    <property type="evidence" value="ECO:0007669"/>
    <property type="project" value="TreeGrafter"/>
</dbReference>
<evidence type="ECO:0000256" key="8">
    <source>
        <dbReference type="SAM" id="SignalP"/>
    </source>
</evidence>
<evidence type="ECO:0000313" key="10">
    <source>
        <dbReference type="Proteomes" id="UP000095285"/>
    </source>
</evidence>
<keyword evidence="8" id="KW-0732">Signal</keyword>
<keyword evidence="6" id="KW-0539">Nucleus</keyword>
<accession>A0A1I7VBY5</accession>
<protein>
    <submittedName>
        <fullName evidence="11">Zinc finger protein</fullName>
    </submittedName>
</protein>